<dbReference type="Proteomes" id="UP000468901">
    <property type="component" value="Unassembled WGS sequence"/>
</dbReference>
<keyword evidence="2 8" id="KW-0813">Transport</keyword>
<organism evidence="9 10">
    <name type="scientific">Parvibaculum sedimenti</name>
    <dbReference type="NCBI Taxonomy" id="2608632"/>
    <lineage>
        <taxon>Bacteria</taxon>
        <taxon>Pseudomonadati</taxon>
        <taxon>Pseudomonadota</taxon>
        <taxon>Alphaproteobacteria</taxon>
        <taxon>Hyphomicrobiales</taxon>
        <taxon>Parvibaculaceae</taxon>
        <taxon>Parvibaculum</taxon>
    </lineage>
</organism>
<dbReference type="NCBIfam" id="NF004406">
    <property type="entry name" value="PRK05758.3-2"/>
    <property type="match status" value="1"/>
</dbReference>
<evidence type="ECO:0000256" key="5">
    <source>
        <dbReference type="ARBA" id="ARBA00023136"/>
    </source>
</evidence>
<comment type="caution">
    <text evidence="9">The sequence shown here is derived from an EMBL/GenBank/DDBJ whole genome shotgun (WGS) entry which is preliminary data.</text>
</comment>
<dbReference type="Pfam" id="PF00213">
    <property type="entry name" value="OSCP"/>
    <property type="match status" value="1"/>
</dbReference>
<comment type="function">
    <text evidence="8">F(1)F(0) ATP synthase produces ATP from ADP in the presence of a proton or sodium gradient. F-type ATPases consist of two structural domains, F(1) containing the extramembraneous catalytic core and F(0) containing the membrane proton channel, linked together by a central stalk and a peripheral stalk. During catalysis, ATP synthesis in the catalytic domain of F(1) is coupled via a rotary mechanism of the central stalk subunits to proton translocation.</text>
</comment>
<dbReference type="Gene3D" id="1.10.520.20">
    <property type="entry name" value="N-terminal domain of the delta subunit of the F1F0-ATP synthase"/>
    <property type="match status" value="1"/>
</dbReference>
<dbReference type="GO" id="GO:0046933">
    <property type="term" value="F:proton-transporting ATP synthase activity, rotational mechanism"/>
    <property type="evidence" value="ECO:0007669"/>
    <property type="project" value="UniProtKB-UniRule"/>
</dbReference>
<keyword evidence="10" id="KW-1185">Reference proteome</keyword>
<dbReference type="SUPFAM" id="SSF47928">
    <property type="entry name" value="N-terminal domain of the delta subunit of the F1F0-ATP synthase"/>
    <property type="match status" value="1"/>
</dbReference>
<protein>
    <recommendedName>
        <fullName evidence="8">ATP synthase subunit delta</fullName>
    </recommendedName>
    <alternativeName>
        <fullName evidence="8">ATP synthase F(1) sector subunit delta</fullName>
    </alternativeName>
    <alternativeName>
        <fullName evidence="8">F-type ATPase subunit delta</fullName>
        <shortName evidence="8">F-ATPase subunit delta</shortName>
    </alternativeName>
</protein>
<evidence type="ECO:0000256" key="4">
    <source>
        <dbReference type="ARBA" id="ARBA00023065"/>
    </source>
</evidence>
<dbReference type="EMBL" id="WESC01000002">
    <property type="protein sequence ID" value="KAB7742364.1"/>
    <property type="molecule type" value="Genomic_DNA"/>
</dbReference>
<keyword evidence="8" id="KW-1003">Cell membrane</keyword>
<evidence type="ECO:0000256" key="7">
    <source>
        <dbReference type="ARBA" id="ARBA00023310"/>
    </source>
</evidence>
<evidence type="ECO:0000256" key="1">
    <source>
        <dbReference type="ARBA" id="ARBA00004370"/>
    </source>
</evidence>
<dbReference type="GO" id="GO:0005886">
    <property type="term" value="C:plasma membrane"/>
    <property type="evidence" value="ECO:0007669"/>
    <property type="project" value="UniProtKB-SubCell"/>
</dbReference>
<dbReference type="InterPro" id="IPR000711">
    <property type="entry name" value="ATPase_OSCP/dsu"/>
</dbReference>
<evidence type="ECO:0000313" key="10">
    <source>
        <dbReference type="Proteomes" id="UP000468901"/>
    </source>
</evidence>
<evidence type="ECO:0000313" key="9">
    <source>
        <dbReference type="EMBL" id="KAB7742364.1"/>
    </source>
</evidence>
<comment type="subcellular location">
    <subcellularLocation>
        <location evidence="8">Cell membrane</location>
        <topology evidence="8">Peripheral membrane protein</topology>
    </subcellularLocation>
    <subcellularLocation>
        <location evidence="1">Membrane</location>
    </subcellularLocation>
</comment>
<keyword evidence="6 8" id="KW-0139">CF(1)</keyword>
<dbReference type="PANTHER" id="PTHR11910">
    <property type="entry name" value="ATP SYNTHASE DELTA CHAIN"/>
    <property type="match status" value="1"/>
</dbReference>
<evidence type="ECO:0000256" key="8">
    <source>
        <dbReference type="HAMAP-Rule" id="MF_01416"/>
    </source>
</evidence>
<gene>
    <name evidence="8" type="primary">atpH</name>
    <name evidence="9" type="ORF">F2P47_02675</name>
</gene>
<sequence>MAGRYATALFELAESEGSLDAVAADLGRIRSLIDGSADLKSVVLSPVLGADEQGRAFAAILDRAGIKGLVANFVGLVVKRRRLFALPDMITGFDRLLAAKRGEVSADVTSAHPLSDAQLSSLKTALKAATGRDVLINTRVDEGLLGGLIVKVGSRMIDSSLKTKLNSLKLAMKEAS</sequence>
<keyword evidence="7 8" id="KW-0066">ATP synthesis</keyword>
<dbReference type="NCBIfam" id="TIGR01145">
    <property type="entry name" value="ATP_synt_delta"/>
    <property type="match status" value="1"/>
</dbReference>
<dbReference type="PRINTS" id="PR00125">
    <property type="entry name" value="ATPASEDELTA"/>
</dbReference>
<dbReference type="AlphaFoldDB" id="A0A6N6VMV2"/>
<proteinExistence type="inferred from homology"/>
<keyword evidence="4 8" id="KW-0406">Ion transport</keyword>
<keyword evidence="3 8" id="KW-0375">Hydrogen ion transport</keyword>
<keyword evidence="5 8" id="KW-0472">Membrane</keyword>
<dbReference type="InterPro" id="IPR026015">
    <property type="entry name" value="ATP_synth_OSCP/delta_N_sf"/>
</dbReference>
<accession>A0A6N6VMV2</accession>
<evidence type="ECO:0000256" key="2">
    <source>
        <dbReference type="ARBA" id="ARBA00022448"/>
    </source>
</evidence>
<reference evidence="9 10" key="1">
    <citation type="submission" date="2019-09" db="EMBL/GenBank/DDBJ databases">
        <title>Parvibaculum sedimenti sp. nov., isolated from sediment.</title>
        <authorList>
            <person name="Wang Y."/>
        </authorList>
    </citation>
    <scope>NUCLEOTIDE SEQUENCE [LARGE SCALE GENOMIC DNA]</scope>
    <source>
        <strain evidence="9 10">HXT-9</strain>
    </source>
</reference>
<comment type="similarity">
    <text evidence="8">Belongs to the ATPase delta chain family.</text>
</comment>
<name>A0A6N6VMV2_9HYPH</name>
<evidence type="ECO:0000256" key="3">
    <source>
        <dbReference type="ARBA" id="ARBA00022781"/>
    </source>
</evidence>
<comment type="function">
    <text evidence="8">This protein is part of the stalk that links CF(0) to CF(1). It either transmits conformational changes from CF(0) to CF(1) or is implicated in proton conduction.</text>
</comment>
<evidence type="ECO:0000256" key="6">
    <source>
        <dbReference type="ARBA" id="ARBA00023196"/>
    </source>
</evidence>
<dbReference type="GO" id="GO:0045259">
    <property type="term" value="C:proton-transporting ATP synthase complex"/>
    <property type="evidence" value="ECO:0007669"/>
    <property type="project" value="UniProtKB-KW"/>
</dbReference>
<dbReference type="HAMAP" id="MF_01416">
    <property type="entry name" value="ATP_synth_delta_bact"/>
    <property type="match status" value="1"/>
</dbReference>